<dbReference type="AlphaFoldDB" id="A0A507CRQ6"/>
<evidence type="ECO:0000313" key="5">
    <source>
        <dbReference type="Proteomes" id="UP000320475"/>
    </source>
</evidence>
<sequence>MLTSFIIIILVLWHQALPTIAEITDAEYSSYADSLREHRFGMTNSMKKKLLYELELLYSWWKDPNDSYGNEITSITGLFIRHIIPNDIPFSEAHVRGPVEGMSQSYNEFVWQSLRTLDDFAYVLVDEVHKRELADLSALATAYEKRLKYQIRLHFFPYADVSNLLALSAKVARTYLGQECPPWVSSFTQVELIKMNWLNWCVDELNVDEKLARLTEMDEVTLRMSTEKWVEALAFSQLAAGRIALIQSALEKFNKDHSSIPIHQLVNDMDVLKKAFTDYDRNCGFMTWTHVLGTEAGHYREIMQSAPPASSQADFGKVKDIPDEVISLFHLLPPSENVPPIYMDLAATYHYLNRNRVQFVEGDHDQEFELLLGDACHLYPTYDGAASAARSSRSARPTDDGSWAARLLVDANKLRLSYATAVDTRYRLYAESLREYRYGMTDDKKVELMERLDPYGKEFTSITGLLIRHIIPEGIPVTEETLWEPVEGNSQSHNEFVWEVLDTLYYFTYFWDYCEIENVHRQKLDDLRVWTLKHQEQLRVQIRLALGGSHDIFSDISPKNYDISALNAEVARVKEALTFGTFSMVSSLTQAELIYCRASDWCVGLGFGEMMRIDCSDEHGASISNARRANALAFSLLVVGRTLLLERSLSAFLEQRRKLPQPDWLIHELGKLERAVHKVQETRQEYQKRARRYMEKWKDALGEVDRTYLRMDLLQEYFTLAASYNEIPYLISVKFSSMQLRDIYDEAAAAASSSGGAVPSSNPFMNERIGVNSVAARDHGLSAGHFQGLSQDTSRTMTEHGQASSHRNRQRRRPSSKDMLE</sequence>
<dbReference type="EMBL" id="QEAM01000305">
    <property type="protein sequence ID" value="TPX41720.1"/>
    <property type="molecule type" value="Genomic_DNA"/>
</dbReference>
<proteinExistence type="predicted"/>
<organism evidence="4 5">
    <name type="scientific">Synchytrium endobioticum</name>
    <dbReference type="NCBI Taxonomy" id="286115"/>
    <lineage>
        <taxon>Eukaryota</taxon>
        <taxon>Fungi</taxon>
        <taxon>Fungi incertae sedis</taxon>
        <taxon>Chytridiomycota</taxon>
        <taxon>Chytridiomycota incertae sedis</taxon>
        <taxon>Chytridiomycetes</taxon>
        <taxon>Synchytriales</taxon>
        <taxon>Synchytriaceae</taxon>
        <taxon>Synchytrium</taxon>
    </lineage>
</organism>
<evidence type="ECO:0000313" key="4">
    <source>
        <dbReference type="EMBL" id="TPX41720.1"/>
    </source>
</evidence>
<evidence type="ECO:0000256" key="1">
    <source>
        <dbReference type="SAM" id="Coils"/>
    </source>
</evidence>
<feature type="signal peptide" evidence="3">
    <location>
        <begin position="1"/>
        <end position="21"/>
    </location>
</feature>
<feature type="chain" id="PRO_5021315895" evidence="3">
    <location>
        <begin position="22"/>
        <end position="821"/>
    </location>
</feature>
<dbReference type="Proteomes" id="UP000320475">
    <property type="component" value="Unassembled WGS sequence"/>
</dbReference>
<feature type="region of interest" description="Disordered" evidence="2">
    <location>
        <begin position="782"/>
        <end position="821"/>
    </location>
</feature>
<reference evidence="4 5" key="1">
    <citation type="journal article" date="2019" name="Sci. Rep.">
        <title>Comparative genomics of chytrid fungi reveal insights into the obligate biotrophic and pathogenic lifestyle of Synchytrium endobioticum.</title>
        <authorList>
            <person name="van de Vossenberg B.T.L.H."/>
            <person name="Warris S."/>
            <person name="Nguyen H.D.T."/>
            <person name="van Gent-Pelzer M.P.E."/>
            <person name="Joly D.L."/>
            <person name="van de Geest H.C."/>
            <person name="Bonants P.J.M."/>
            <person name="Smith D.S."/>
            <person name="Levesque C.A."/>
            <person name="van der Lee T.A.J."/>
        </authorList>
    </citation>
    <scope>NUCLEOTIDE SEQUENCE [LARGE SCALE GENOMIC DNA]</scope>
    <source>
        <strain evidence="4 5">LEV6574</strain>
    </source>
</reference>
<comment type="caution">
    <text evidence="4">The sequence shown here is derived from an EMBL/GenBank/DDBJ whole genome shotgun (WGS) entry which is preliminary data.</text>
</comment>
<evidence type="ECO:0000256" key="3">
    <source>
        <dbReference type="SAM" id="SignalP"/>
    </source>
</evidence>
<name>A0A507CRQ6_9FUNG</name>
<evidence type="ECO:0000256" key="2">
    <source>
        <dbReference type="SAM" id="MobiDB-lite"/>
    </source>
</evidence>
<feature type="coiled-coil region" evidence="1">
    <location>
        <begin position="669"/>
        <end position="696"/>
    </location>
</feature>
<accession>A0A507CRQ6</accession>
<dbReference type="VEuPathDB" id="FungiDB:SeMB42_g05070"/>
<keyword evidence="3" id="KW-0732">Signal</keyword>
<protein>
    <submittedName>
        <fullName evidence="4">Uncharacterized protein</fullName>
    </submittedName>
</protein>
<keyword evidence="1" id="KW-0175">Coiled coil</keyword>
<feature type="compositionally biased region" description="Polar residues" evidence="2">
    <location>
        <begin position="788"/>
        <end position="805"/>
    </location>
</feature>
<gene>
    <name evidence="4" type="ORF">SeLEV6574_g05949</name>
</gene>